<dbReference type="Proteomes" id="UP000269379">
    <property type="component" value="Chromosome 1"/>
</dbReference>
<comment type="caution">
    <text evidence="2">The sequence shown here is derived from an EMBL/GenBank/DDBJ whole genome shotgun (WGS) entry which is preliminary data.</text>
</comment>
<feature type="region of interest" description="Disordered" evidence="1">
    <location>
        <begin position="1"/>
        <end position="66"/>
    </location>
</feature>
<protein>
    <submittedName>
        <fullName evidence="2">Uncharacterized protein</fullName>
    </submittedName>
</protein>
<evidence type="ECO:0000313" key="3">
    <source>
        <dbReference type="Proteomes" id="UP000269379"/>
    </source>
</evidence>
<sequence>MGDGERTGRRRRSTGWPALGGEKRGAKRRGLSADAYREGDARRSGQRRRTDAMRRRTKPGEMHDMT</sequence>
<evidence type="ECO:0000313" key="2">
    <source>
        <dbReference type="EMBL" id="RPA25464.1"/>
    </source>
</evidence>
<evidence type="ECO:0000256" key="1">
    <source>
        <dbReference type="SAM" id="MobiDB-lite"/>
    </source>
</evidence>
<dbReference type="EMBL" id="RKJW01000002">
    <property type="protein sequence ID" value="RPA25464.1"/>
    <property type="molecule type" value="Genomic_DNA"/>
</dbReference>
<gene>
    <name evidence="2" type="ORF">EGT70_21155</name>
</gene>
<accession>A0AAX1X4S1</accession>
<proteinExistence type="predicted"/>
<dbReference type="AlphaFoldDB" id="A0AAX1X4S1"/>
<organism evidence="2 3">
    <name type="scientific">Burkholderia mallei</name>
    <name type="common">Pseudomonas mallei</name>
    <dbReference type="NCBI Taxonomy" id="13373"/>
    <lineage>
        <taxon>Bacteria</taxon>
        <taxon>Pseudomonadati</taxon>
        <taxon>Pseudomonadota</taxon>
        <taxon>Betaproteobacteria</taxon>
        <taxon>Burkholderiales</taxon>
        <taxon>Burkholderiaceae</taxon>
        <taxon>Burkholderia</taxon>
        <taxon>pseudomallei group</taxon>
    </lineage>
</organism>
<name>A0AAX1X4S1_BURML</name>
<feature type="compositionally biased region" description="Basic and acidic residues" evidence="1">
    <location>
        <begin position="35"/>
        <end position="66"/>
    </location>
</feature>
<reference evidence="3" key="1">
    <citation type="submission" date="2018-10" db="EMBL/GenBank/DDBJ databases">
        <title>FDA dAtabase for Regulatory Grade micrObial Sequences (FDA-ARGOS): Supporting development and validation of Infectious Disease Dx tests.</title>
        <authorList>
            <person name="Minogue T."/>
            <person name="Wolcott M."/>
            <person name="Wasieloski L."/>
            <person name="Aguilar W."/>
            <person name="Moore D."/>
            <person name="Jaissle J."/>
            <person name="Tallon L."/>
            <person name="Sadzewicz L."/>
            <person name="Zhao X."/>
            <person name="Vavikolanu K."/>
            <person name="Mehta A."/>
            <person name="Aluvathingal J."/>
            <person name="Nadendla S."/>
            <person name="Yan Y."/>
            <person name="Sichtig H."/>
        </authorList>
    </citation>
    <scope>NUCLEOTIDE SEQUENCE [LARGE SCALE GENOMIC DNA]</scope>
    <source>
        <strain evidence="3">FDAARGOS_588</strain>
    </source>
</reference>